<organism evidence="1 2">
    <name type="scientific">Marinobacterium iners DSM 11526</name>
    <dbReference type="NCBI Taxonomy" id="1122198"/>
    <lineage>
        <taxon>Bacteria</taxon>
        <taxon>Pseudomonadati</taxon>
        <taxon>Pseudomonadota</taxon>
        <taxon>Gammaproteobacteria</taxon>
        <taxon>Oceanospirillales</taxon>
        <taxon>Oceanospirillaceae</taxon>
        <taxon>Marinobacterium</taxon>
    </lineage>
</organism>
<gene>
    <name evidence="1" type="ORF">SAMN02745729_102188</name>
</gene>
<accession>A0A1H3ZW86</accession>
<dbReference type="RefSeq" id="WP_091823433.1">
    <property type="nucleotide sequence ID" value="NZ_FNRJ01000002.1"/>
</dbReference>
<proteinExistence type="predicted"/>
<evidence type="ECO:0000313" key="2">
    <source>
        <dbReference type="Proteomes" id="UP000242469"/>
    </source>
</evidence>
<dbReference type="Proteomes" id="UP000242469">
    <property type="component" value="Unassembled WGS sequence"/>
</dbReference>
<dbReference type="STRING" id="1122198.SAMN02745729_102188"/>
<evidence type="ECO:0000313" key="1">
    <source>
        <dbReference type="EMBL" id="SEA27908.1"/>
    </source>
</evidence>
<dbReference type="AlphaFoldDB" id="A0A1H3ZW86"/>
<sequence>MKYRKRNWKYDLPESETFQTRIKPDRTLKTDWITLQPDGTLTLEAGYAWDGPSGPTVDTPNSMRGSAIHDALYQLMKQGLLDIKWFDESNREFLRWLKKDGMWYLRRRGWYRAVQLYGEDYMTRGHDDQTIYIAPSGEVYAQAT</sequence>
<keyword evidence="2" id="KW-1185">Reference proteome</keyword>
<name>A0A1H3ZW86_9GAMM</name>
<dbReference type="EMBL" id="FNRJ01000002">
    <property type="protein sequence ID" value="SEA27908.1"/>
    <property type="molecule type" value="Genomic_DNA"/>
</dbReference>
<dbReference type="OrthoDB" id="8592135at2"/>
<evidence type="ECO:0008006" key="3">
    <source>
        <dbReference type="Google" id="ProtNLM"/>
    </source>
</evidence>
<protein>
    <recommendedName>
        <fullName evidence="3">DUF1353 domain-containing protein</fullName>
    </recommendedName>
</protein>
<reference evidence="2" key="1">
    <citation type="submission" date="2016-10" db="EMBL/GenBank/DDBJ databases">
        <authorList>
            <person name="Varghese N."/>
            <person name="Submissions S."/>
        </authorList>
    </citation>
    <scope>NUCLEOTIDE SEQUENCE [LARGE SCALE GENOMIC DNA]</scope>
    <source>
        <strain evidence="2">DSM 11526</strain>
    </source>
</reference>